<dbReference type="AlphaFoldDB" id="A0A1Q3CXH8"/>
<proteinExistence type="predicted"/>
<reference evidence="3" key="1">
    <citation type="submission" date="2016-04" db="EMBL/GenBank/DDBJ databases">
        <title>Cephalotus genome sequencing.</title>
        <authorList>
            <person name="Fukushima K."/>
            <person name="Hasebe M."/>
            <person name="Fang X."/>
        </authorList>
    </citation>
    <scope>NUCLEOTIDE SEQUENCE [LARGE SCALE GENOMIC DNA]</scope>
    <source>
        <strain evidence="3">cv. St1</strain>
    </source>
</reference>
<dbReference type="EMBL" id="BDDD01003366">
    <property type="protein sequence ID" value="GAV84778.1"/>
    <property type="molecule type" value="Genomic_DNA"/>
</dbReference>
<dbReference type="Proteomes" id="UP000187406">
    <property type="component" value="Unassembled WGS sequence"/>
</dbReference>
<name>A0A1Q3CXH8_CEPFO</name>
<comment type="caution">
    <text evidence="2">The sequence shown here is derived from an EMBL/GenBank/DDBJ whole genome shotgun (WGS) entry which is preliminary data.</text>
</comment>
<keyword evidence="1" id="KW-1133">Transmembrane helix</keyword>
<dbReference type="OrthoDB" id="1911818at2759"/>
<dbReference type="InParanoid" id="A0A1Q3CXH8"/>
<keyword evidence="1" id="KW-0812">Transmembrane</keyword>
<accession>A0A1Q3CXH8</accession>
<dbReference type="PANTHER" id="PTHR34064:SF5">
    <property type="entry name" value="PROTEIN, PUTATIVE-RELATED"/>
    <property type="match status" value="1"/>
</dbReference>
<gene>
    <name evidence="2" type="ORF">CFOL_v3_28220</name>
</gene>
<protein>
    <submittedName>
        <fullName evidence="2">Uncharacterized protein</fullName>
    </submittedName>
</protein>
<dbReference type="PANTHER" id="PTHR34064">
    <property type="entry name" value="OS04G0672300 PROTEIN"/>
    <property type="match status" value="1"/>
</dbReference>
<organism evidence="2 3">
    <name type="scientific">Cephalotus follicularis</name>
    <name type="common">Albany pitcher plant</name>
    <dbReference type="NCBI Taxonomy" id="3775"/>
    <lineage>
        <taxon>Eukaryota</taxon>
        <taxon>Viridiplantae</taxon>
        <taxon>Streptophyta</taxon>
        <taxon>Embryophyta</taxon>
        <taxon>Tracheophyta</taxon>
        <taxon>Spermatophyta</taxon>
        <taxon>Magnoliopsida</taxon>
        <taxon>eudicotyledons</taxon>
        <taxon>Gunneridae</taxon>
        <taxon>Pentapetalae</taxon>
        <taxon>rosids</taxon>
        <taxon>fabids</taxon>
        <taxon>Oxalidales</taxon>
        <taxon>Cephalotaceae</taxon>
        <taxon>Cephalotus</taxon>
    </lineage>
</organism>
<keyword evidence="1" id="KW-0472">Membrane</keyword>
<evidence type="ECO:0000313" key="2">
    <source>
        <dbReference type="EMBL" id="GAV84778.1"/>
    </source>
</evidence>
<dbReference type="FunCoup" id="A0A1Q3CXH8">
    <property type="interactions" value="544"/>
</dbReference>
<evidence type="ECO:0000256" key="1">
    <source>
        <dbReference type="SAM" id="Phobius"/>
    </source>
</evidence>
<feature type="transmembrane region" description="Helical" evidence="1">
    <location>
        <begin position="227"/>
        <end position="247"/>
    </location>
</feature>
<sequence>MAANPTEEGKMCFIDGTNNRPASCSCFRLLKPSFEESDPHCSLDVFPILLEEGSLPVKEKCPFHSSRGQDVYSISVLPKEGNGGPQCTSQLTVLSILEVPILSKKQMCLDAGDCKDCIDLRIENVDAYSPCIVDIDIEKENLETLKSIEETVGSIKKEGVVTHLQKVLQRQSSFKAGGKFLQILMNHGLMLLKFTSKDKSLTDRIHDAPNNRWRKYKRAASFDSRKIVLMFSILSIMGTLVLIYLTLRVRQTGEGFVRA</sequence>
<keyword evidence="3" id="KW-1185">Reference proteome</keyword>
<evidence type="ECO:0000313" key="3">
    <source>
        <dbReference type="Proteomes" id="UP000187406"/>
    </source>
</evidence>